<evidence type="ECO:0000313" key="3">
    <source>
        <dbReference type="Proteomes" id="UP000190027"/>
    </source>
</evidence>
<dbReference type="AlphaFoldDB" id="A0A1T4Y743"/>
<dbReference type="Proteomes" id="UP000190027">
    <property type="component" value="Unassembled WGS sequence"/>
</dbReference>
<feature type="transmembrane region" description="Helical" evidence="1">
    <location>
        <begin position="12"/>
        <end position="34"/>
    </location>
</feature>
<organism evidence="2 3">
    <name type="scientific">Paucidesulfovibrio gracilis DSM 16080</name>
    <dbReference type="NCBI Taxonomy" id="1121449"/>
    <lineage>
        <taxon>Bacteria</taxon>
        <taxon>Pseudomonadati</taxon>
        <taxon>Thermodesulfobacteriota</taxon>
        <taxon>Desulfovibrionia</taxon>
        <taxon>Desulfovibrionales</taxon>
        <taxon>Desulfovibrionaceae</taxon>
        <taxon>Paucidesulfovibrio</taxon>
    </lineage>
</organism>
<evidence type="ECO:0000256" key="1">
    <source>
        <dbReference type="SAM" id="Phobius"/>
    </source>
</evidence>
<protein>
    <recommendedName>
        <fullName evidence="4">DUF3592 domain-containing protein</fullName>
    </recommendedName>
</protein>
<proteinExistence type="predicted"/>
<dbReference type="EMBL" id="FUYC01000031">
    <property type="protein sequence ID" value="SKA97101.1"/>
    <property type="molecule type" value="Genomic_DNA"/>
</dbReference>
<reference evidence="2 3" key="1">
    <citation type="submission" date="2017-02" db="EMBL/GenBank/DDBJ databases">
        <authorList>
            <person name="Peterson S.W."/>
        </authorList>
    </citation>
    <scope>NUCLEOTIDE SEQUENCE [LARGE SCALE GENOMIC DNA]</scope>
    <source>
        <strain evidence="2 3">DSM 16080</strain>
    </source>
</reference>
<feature type="transmembrane region" description="Helical" evidence="1">
    <location>
        <begin position="149"/>
        <end position="168"/>
    </location>
</feature>
<name>A0A1T4Y743_9BACT</name>
<evidence type="ECO:0000313" key="2">
    <source>
        <dbReference type="EMBL" id="SKA97101.1"/>
    </source>
</evidence>
<keyword evidence="1" id="KW-0472">Membrane</keyword>
<accession>A0A1T4Y743</accession>
<sequence length="169" mass="18943">MPVMDGLFRFSLLLLFVPILLGAILGCGLTWAGLRRRMAMRSWLPVEVAILSGRVEEQEHRGWYFIKTRTWDFVIDYEYTHQGQTHQAEARLQADVPGGPEPDPQVLDNAVAQARQRLLDRLADLRVNPEDPSQTAWTTEPAGRATLRLTLFGLTALASLAVLISLFSS</sequence>
<keyword evidence="1" id="KW-1133">Transmembrane helix</keyword>
<dbReference type="OrthoDB" id="9881197at2"/>
<dbReference type="STRING" id="1121449.SAMN02745704_02810"/>
<dbReference type="RefSeq" id="WP_078718351.1">
    <property type="nucleotide sequence ID" value="NZ_FUYC01000031.1"/>
</dbReference>
<keyword evidence="1" id="KW-0812">Transmembrane</keyword>
<evidence type="ECO:0008006" key="4">
    <source>
        <dbReference type="Google" id="ProtNLM"/>
    </source>
</evidence>
<keyword evidence="3" id="KW-1185">Reference proteome</keyword>
<gene>
    <name evidence="2" type="ORF">SAMN02745704_02810</name>
</gene>